<dbReference type="AlphaFoldDB" id="A0AA86ME49"/>
<keyword evidence="5" id="KW-1133">Transmembrane helix</keyword>
<evidence type="ECO:0000313" key="8">
    <source>
        <dbReference type="Proteomes" id="UP001329151"/>
    </source>
</evidence>
<dbReference type="GO" id="GO:0016020">
    <property type="term" value="C:membrane"/>
    <property type="evidence" value="ECO:0007669"/>
    <property type="project" value="InterPro"/>
</dbReference>
<evidence type="ECO:0000256" key="5">
    <source>
        <dbReference type="SAM" id="Phobius"/>
    </source>
</evidence>
<keyword evidence="5" id="KW-0472">Membrane</keyword>
<dbReference type="EMBL" id="AP028947">
    <property type="protein sequence ID" value="BET25495.1"/>
    <property type="molecule type" value="Genomic_DNA"/>
</dbReference>
<feature type="region of interest" description="Disordered" evidence="4">
    <location>
        <begin position="371"/>
        <end position="399"/>
    </location>
</feature>
<protein>
    <submittedName>
        <fullName evidence="7">Methyl-accepting chemotaxis protein</fullName>
    </submittedName>
</protein>
<feature type="transmembrane region" description="Helical" evidence="5">
    <location>
        <begin position="12"/>
        <end position="32"/>
    </location>
</feature>
<evidence type="ECO:0000313" key="7">
    <source>
        <dbReference type="EMBL" id="BET25495.1"/>
    </source>
</evidence>
<keyword evidence="1 3" id="KW-0807">Transducer</keyword>
<proteinExistence type="inferred from homology"/>
<dbReference type="Proteomes" id="UP001329151">
    <property type="component" value="Chromosome"/>
</dbReference>
<dbReference type="GO" id="GO:0007165">
    <property type="term" value="P:signal transduction"/>
    <property type="evidence" value="ECO:0007669"/>
    <property type="project" value="UniProtKB-KW"/>
</dbReference>
<gene>
    <name evidence="7" type="ORF">RGQ30_09960</name>
</gene>
<dbReference type="PANTHER" id="PTHR32089:SF120">
    <property type="entry name" value="METHYL-ACCEPTING CHEMOTAXIS PROTEIN TLPQ"/>
    <property type="match status" value="1"/>
</dbReference>
<evidence type="ECO:0000256" key="2">
    <source>
        <dbReference type="ARBA" id="ARBA00029447"/>
    </source>
</evidence>
<dbReference type="Gene3D" id="1.10.287.950">
    <property type="entry name" value="Methyl-accepting chemotaxis protein"/>
    <property type="match status" value="1"/>
</dbReference>
<sequence>MKKHNKKPSQKLGWVPIAFGLGAIALLLGAALLTGSVWPMLMGLGAIALAAGGITLIQQPKTAALNDDIRALNAEVAELKKSGDADAELQRMASTWVPTLNSQLGTANSQMEMGIVNLAEAFSEIHSKLNDTVSVATDAASVLGNTSSGGNGLADHVADSLNGILNSIRHSFDEKTTIMQEVKGFISSTEELAKMAASVETLAARTNLLALNAAIEAARAGEEGRGFSIVADEVRKLSMLSAETGVKIRQRVQLIATAAKRAGDGAARMEASDEKVLIQASETLHGVVSQFEQVTGPLHLASEKIIANTNQVSSSLNNAVVHFQFQDRVSQILGHVQDSLNQMKGQLGSGVESLNVAALMHELERKYTMAEERTNHGSPGKAGKAGPQSADAPDELTFF</sequence>
<dbReference type="PANTHER" id="PTHR32089">
    <property type="entry name" value="METHYL-ACCEPTING CHEMOTAXIS PROTEIN MCPB"/>
    <property type="match status" value="1"/>
</dbReference>
<evidence type="ECO:0000256" key="4">
    <source>
        <dbReference type="SAM" id="MobiDB-lite"/>
    </source>
</evidence>
<name>A0AA86ME49_9BURK</name>
<dbReference type="KEGG" id="lto:RGQ30_09960"/>
<feature type="domain" description="Methyl-accepting transducer" evidence="6">
    <location>
        <begin position="86"/>
        <end position="262"/>
    </location>
</feature>
<dbReference type="SMART" id="SM00283">
    <property type="entry name" value="MA"/>
    <property type="match status" value="1"/>
</dbReference>
<dbReference type="SUPFAM" id="SSF58104">
    <property type="entry name" value="Methyl-accepting chemotaxis protein (MCP) signaling domain"/>
    <property type="match status" value="1"/>
</dbReference>
<dbReference type="Pfam" id="PF00015">
    <property type="entry name" value="MCPsignal"/>
    <property type="match status" value="1"/>
</dbReference>
<evidence type="ECO:0000256" key="1">
    <source>
        <dbReference type="ARBA" id="ARBA00023224"/>
    </source>
</evidence>
<reference evidence="7 8" key="1">
    <citation type="submission" date="2023-10" db="EMBL/GenBank/DDBJ databases">
        <title>Complete Genome Sequence of Limnobacter thiooxidans CS-K2T, Isolated from freshwater lake sediments in Bavaria, Germany.</title>
        <authorList>
            <person name="Naruki M."/>
            <person name="Watanabe A."/>
            <person name="Warashina T."/>
            <person name="Morita T."/>
            <person name="Arakawa K."/>
        </authorList>
    </citation>
    <scope>NUCLEOTIDE SEQUENCE [LARGE SCALE GENOMIC DNA]</scope>
    <source>
        <strain evidence="7 8">CS-K2</strain>
    </source>
</reference>
<comment type="similarity">
    <text evidence="2">Belongs to the methyl-accepting chemotaxis (MCP) protein family.</text>
</comment>
<accession>A0AA86ME49</accession>
<evidence type="ECO:0000259" key="6">
    <source>
        <dbReference type="PROSITE" id="PS50111"/>
    </source>
</evidence>
<keyword evidence="5" id="KW-0812">Transmembrane</keyword>
<dbReference type="InterPro" id="IPR004089">
    <property type="entry name" value="MCPsignal_dom"/>
</dbReference>
<evidence type="ECO:0000256" key="3">
    <source>
        <dbReference type="PROSITE-ProRule" id="PRU00284"/>
    </source>
</evidence>
<organism evidence="7 8">
    <name type="scientific">Limnobacter thiooxidans</name>
    <dbReference type="NCBI Taxonomy" id="131080"/>
    <lineage>
        <taxon>Bacteria</taxon>
        <taxon>Pseudomonadati</taxon>
        <taxon>Pseudomonadota</taxon>
        <taxon>Betaproteobacteria</taxon>
        <taxon>Burkholderiales</taxon>
        <taxon>Burkholderiaceae</taxon>
        <taxon>Limnobacter</taxon>
    </lineage>
</organism>
<dbReference type="RefSeq" id="WP_130558794.1">
    <property type="nucleotide sequence ID" value="NZ_AP028947.1"/>
</dbReference>
<dbReference type="PROSITE" id="PS50111">
    <property type="entry name" value="CHEMOTAXIS_TRANSDUC_2"/>
    <property type="match status" value="1"/>
</dbReference>
<keyword evidence="8" id="KW-1185">Reference proteome</keyword>